<reference evidence="2 3" key="1">
    <citation type="submission" date="2020-09" db="EMBL/GenBank/DDBJ databases">
        <title>Characterization of Paenibacillus peoriae strain ZF390 with broad-spectrum antimicrobial activity as a potential biocontrol agent.</title>
        <authorList>
            <person name="Li L."/>
            <person name="Zhao Y."/>
            <person name="Li B."/>
            <person name="Xie X."/>
        </authorList>
    </citation>
    <scope>NUCLEOTIDE SEQUENCE [LARGE SCALE GENOMIC DNA]</scope>
    <source>
        <strain evidence="2 3">ZF390</strain>
    </source>
</reference>
<accession>A0A7H0Y272</accession>
<proteinExistence type="predicted"/>
<evidence type="ECO:0000313" key="3">
    <source>
        <dbReference type="Proteomes" id="UP000516384"/>
    </source>
</evidence>
<dbReference type="Pfam" id="PF09509">
    <property type="entry name" value="Hypoth_Ymh"/>
    <property type="match status" value="1"/>
</dbReference>
<gene>
    <name evidence="2" type="ORF">IAQ67_14785</name>
</gene>
<dbReference type="NCBIfam" id="TIGR02391">
    <property type="entry name" value="hypoth_ymh"/>
    <property type="match status" value="1"/>
</dbReference>
<sequence length="528" mass="59644">MAFSIECSLCGKETNGKESGSTEIYQIDCPSCGVYNITGDCRDDLPAERKLKDQLIKVSAFTRYRTIHKETIATLFIDPPQDYNEGYSISQIISMFPPVPDRKMKVLSNLQGLSRYWGDAIEIGHEDFPIFFPEVPEEQPSLMMMKVLVDEGLVSGEVKFPTQLTVTDKGSSLLSDSSNLAPQVPAARPIATITSDKMDGLHPKVLAIAKKLFDDGHYRSAVLDTYVALNNEVQKKSGLQLDGSSLMQKAFSKDAPVLKVPGGEKPQMGALWLFTGSMMGVRNILAHNHTVLLNEQEALEWLNFASALFRTLELSVNVEKEKLMDRITQLKFVLDGKESSDNIKKIEPFITPVKEYADSNLYRAFFLKLLEILKSPHYQDQNAGVDFLLKLDSGFLDQLTKKDHIELVSHIYKEAGYAKASRSAVEVIRSNFKSLTKSLKVFQDYLLSNTDSFNVAVEKVWFRDTFFELIVNHSEEEFLVAFLSKIVNKELELTKTALEELHIVLKKVNRMKISEHVKKITKMVEEFD</sequence>
<feature type="domain" description="Conserved hypothetical protein CHP02391" evidence="1">
    <location>
        <begin position="200"/>
        <end position="312"/>
    </location>
</feature>
<dbReference type="Proteomes" id="UP000516384">
    <property type="component" value="Chromosome"/>
</dbReference>
<dbReference type="EMBL" id="CP061172">
    <property type="protein sequence ID" value="QNR65180.1"/>
    <property type="molecule type" value="Genomic_DNA"/>
</dbReference>
<evidence type="ECO:0000259" key="1">
    <source>
        <dbReference type="Pfam" id="PF09509"/>
    </source>
</evidence>
<name>A0A7H0Y272_9BACL</name>
<dbReference type="RefSeq" id="WP_190297089.1">
    <property type="nucleotide sequence ID" value="NZ_CP061172.1"/>
</dbReference>
<dbReference type="AlphaFoldDB" id="A0A7H0Y272"/>
<dbReference type="InterPro" id="IPR012654">
    <property type="entry name" value="CHP02391"/>
</dbReference>
<protein>
    <submittedName>
        <fullName evidence="2">TIGR02391 family protein</fullName>
    </submittedName>
</protein>
<organism evidence="2 3">
    <name type="scientific">Paenibacillus peoriae</name>
    <dbReference type="NCBI Taxonomy" id="59893"/>
    <lineage>
        <taxon>Bacteria</taxon>
        <taxon>Bacillati</taxon>
        <taxon>Bacillota</taxon>
        <taxon>Bacilli</taxon>
        <taxon>Bacillales</taxon>
        <taxon>Paenibacillaceae</taxon>
        <taxon>Paenibacillus</taxon>
    </lineage>
</organism>
<evidence type="ECO:0000313" key="2">
    <source>
        <dbReference type="EMBL" id="QNR65180.1"/>
    </source>
</evidence>